<feature type="non-terminal residue" evidence="6">
    <location>
        <position position="1"/>
    </location>
</feature>
<dbReference type="InterPro" id="IPR003593">
    <property type="entry name" value="AAA+_ATPase"/>
</dbReference>
<reference evidence="6" key="1">
    <citation type="submission" date="2018-05" db="EMBL/GenBank/DDBJ databases">
        <authorList>
            <person name="Lanie J.A."/>
            <person name="Ng W.-L."/>
            <person name="Kazmierczak K.M."/>
            <person name="Andrzejewski T.M."/>
            <person name="Davidsen T.M."/>
            <person name="Wayne K.J."/>
            <person name="Tettelin H."/>
            <person name="Glass J.I."/>
            <person name="Rusch D."/>
            <person name="Podicherti R."/>
            <person name="Tsui H.-C.T."/>
            <person name="Winkler M.E."/>
        </authorList>
    </citation>
    <scope>NUCLEOTIDE SEQUENCE</scope>
</reference>
<name>A0A383AZ50_9ZZZZ</name>
<evidence type="ECO:0000256" key="3">
    <source>
        <dbReference type="ARBA" id="ARBA00022840"/>
    </source>
</evidence>
<evidence type="ECO:0000256" key="4">
    <source>
        <dbReference type="ARBA" id="ARBA00022967"/>
    </source>
</evidence>
<dbReference type="SUPFAM" id="SSF52540">
    <property type="entry name" value="P-loop containing nucleoside triphosphate hydrolases"/>
    <property type="match status" value="1"/>
</dbReference>
<feature type="non-terminal residue" evidence="6">
    <location>
        <position position="248"/>
    </location>
</feature>
<evidence type="ECO:0000256" key="2">
    <source>
        <dbReference type="ARBA" id="ARBA00022741"/>
    </source>
</evidence>
<keyword evidence="4" id="KW-1278">Translocase</keyword>
<dbReference type="PROSITE" id="PS00211">
    <property type="entry name" value="ABC_TRANSPORTER_1"/>
    <property type="match status" value="1"/>
</dbReference>
<organism evidence="6">
    <name type="scientific">marine metagenome</name>
    <dbReference type="NCBI Taxonomy" id="408172"/>
    <lineage>
        <taxon>unclassified sequences</taxon>
        <taxon>metagenomes</taxon>
        <taxon>ecological metagenomes</taxon>
    </lineage>
</organism>
<dbReference type="EMBL" id="UINC01196115">
    <property type="protein sequence ID" value="SVE12982.1"/>
    <property type="molecule type" value="Genomic_DNA"/>
</dbReference>
<dbReference type="InterPro" id="IPR017871">
    <property type="entry name" value="ABC_transporter-like_CS"/>
</dbReference>
<dbReference type="PROSITE" id="PS50893">
    <property type="entry name" value="ABC_TRANSPORTER_2"/>
    <property type="match status" value="1"/>
</dbReference>
<dbReference type="Pfam" id="PF00005">
    <property type="entry name" value="ABC_tran"/>
    <property type="match status" value="1"/>
</dbReference>
<keyword evidence="1" id="KW-0813">Transport</keyword>
<keyword evidence="3" id="KW-0067">ATP-binding</keyword>
<dbReference type="InterPro" id="IPR003439">
    <property type="entry name" value="ABC_transporter-like_ATP-bd"/>
</dbReference>
<sequence length="248" mass="26993">KLMKAIDCRNVSVILGGHEVLKGIDLEVEVGGWTTIVGPNGAGKTTLIRATGGIIEFSGNIRIIDKNVQDLRHRELAKFVAVVSQKPIIPMGMRVMDYVLLGRVSHLGFFEPEGENDIETALLALELLDASHLSDRFVGTLSGGEKQRVVVARALAQSSPVILLDEPTTALDMGHQQETLELINQLRIERNLTVLSTMHDLTLAGRYSEHLAMLVEGKIVAEGSAEEVLTEALVSSHYGARVKVIDDK</sequence>
<dbReference type="PANTHER" id="PTHR42794:SF1">
    <property type="entry name" value="HEMIN IMPORT ATP-BINDING PROTEIN HMUV"/>
    <property type="match status" value="1"/>
</dbReference>
<feature type="domain" description="ABC transporter" evidence="5">
    <location>
        <begin position="6"/>
        <end position="241"/>
    </location>
</feature>
<dbReference type="InterPro" id="IPR027417">
    <property type="entry name" value="P-loop_NTPase"/>
</dbReference>
<evidence type="ECO:0000313" key="6">
    <source>
        <dbReference type="EMBL" id="SVE12982.1"/>
    </source>
</evidence>
<accession>A0A383AZ50</accession>
<keyword evidence="2" id="KW-0547">Nucleotide-binding</keyword>
<protein>
    <recommendedName>
        <fullName evidence="5">ABC transporter domain-containing protein</fullName>
    </recommendedName>
</protein>
<evidence type="ECO:0000259" key="5">
    <source>
        <dbReference type="PROSITE" id="PS50893"/>
    </source>
</evidence>
<dbReference type="Gene3D" id="3.40.50.300">
    <property type="entry name" value="P-loop containing nucleotide triphosphate hydrolases"/>
    <property type="match status" value="1"/>
</dbReference>
<dbReference type="PANTHER" id="PTHR42794">
    <property type="entry name" value="HEMIN IMPORT ATP-BINDING PROTEIN HMUV"/>
    <property type="match status" value="1"/>
</dbReference>
<dbReference type="AlphaFoldDB" id="A0A383AZ50"/>
<dbReference type="FunFam" id="3.40.50.300:FF:000134">
    <property type="entry name" value="Iron-enterobactin ABC transporter ATP-binding protein"/>
    <property type="match status" value="1"/>
</dbReference>
<gene>
    <name evidence="6" type="ORF">METZ01_LOCUS465836</name>
</gene>
<dbReference type="SMART" id="SM00382">
    <property type="entry name" value="AAA"/>
    <property type="match status" value="1"/>
</dbReference>
<dbReference type="GO" id="GO:0005524">
    <property type="term" value="F:ATP binding"/>
    <property type="evidence" value="ECO:0007669"/>
    <property type="project" value="UniProtKB-KW"/>
</dbReference>
<evidence type="ECO:0000256" key="1">
    <source>
        <dbReference type="ARBA" id="ARBA00022448"/>
    </source>
</evidence>
<dbReference type="GO" id="GO:0016887">
    <property type="term" value="F:ATP hydrolysis activity"/>
    <property type="evidence" value="ECO:0007669"/>
    <property type="project" value="InterPro"/>
</dbReference>
<dbReference type="CDD" id="cd03214">
    <property type="entry name" value="ABC_Iron-Siderophores_B12_Hemin"/>
    <property type="match status" value="1"/>
</dbReference>
<proteinExistence type="predicted"/>